<dbReference type="EMBL" id="FQVT01000009">
    <property type="protein sequence ID" value="SHG32566.1"/>
    <property type="molecule type" value="Genomic_DNA"/>
</dbReference>
<accession>A0A1M5IWA5</accession>
<protein>
    <submittedName>
        <fullName evidence="2">Uncharacterized protein</fullName>
    </submittedName>
</protein>
<dbReference type="OrthoDB" id="9763076at2"/>
<gene>
    <name evidence="2" type="ORF">SAMN05444483_10912</name>
</gene>
<dbReference type="PANTHER" id="PTHR37947">
    <property type="entry name" value="BLL2462 PROTEIN"/>
    <property type="match status" value="1"/>
</dbReference>
<evidence type="ECO:0000256" key="1">
    <source>
        <dbReference type="SAM" id="Phobius"/>
    </source>
</evidence>
<keyword evidence="3" id="KW-1185">Reference proteome</keyword>
<name>A0A1M5IWA5_SALEC</name>
<feature type="transmembrane region" description="Helical" evidence="1">
    <location>
        <begin position="6"/>
        <end position="26"/>
    </location>
</feature>
<evidence type="ECO:0000313" key="2">
    <source>
        <dbReference type="EMBL" id="SHG32566.1"/>
    </source>
</evidence>
<dbReference type="STRING" id="1073325.SAMN05444483_10912"/>
<keyword evidence="1" id="KW-0812">Transmembrane</keyword>
<organism evidence="2 3">
    <name type="scientific">Salegentibacter echinorum</name>
    <dbReference type="NCBI Taxonomy" id="1073325"/>
    <lineage>
        <taxon>Bacteria</taxon>
        <taxon>Pseudomonadati</taxon>
        <taxon>Bacteroidota</taxon>
        <taxon>Flavobacteriia</taxon>
        <taxon>Flavobacteriales</taxon>
        <taxon>Flavobacteriaceae</taxon>
        <taxon>Salegentibacter</taxon>
    </lineage>
</organism>
<dbReference type="Proteomes" id="UP000183945">
    <property type="component" value="Unassembled WGS sequence"/>
</dbReference>
<evidence type="ECO:0000313" key="3">
    <source>
        <dbReference type="Proteomes" id="UP000183945"/>
    </source>
</evidence>
<keyword evidence="1" id="KW-1133">Transmembrane helix</keyword>
<keyword evidence="1" id="KW-0472">Membrane</keyword>
<dbReference type="AlphaFoldDB" id="A0A1M5IWA5"/>
<reference evidence="3" key="1">
    <citation type="submission" date="2016-11" db="EMBL/GenBank/DDBJ databases">
        <authorList>
            <person name="Varghese N."/>
            <person name="Submissions S."/>
        </authorList>
    </citation>
    <scope>NUCLEOTIDE SEQUENCE [LARGE SCALE GENOMIC DNA]</scope>
    <source>
        <strain evidence="3">DSM 24579</strain>
    </source>
</reference>
<dbReference type="PANTHER" id="PTHR37947:SF1">
    <property type="entry name" value="BLL2462 PROTEIN"/>
    <property type="match status" value="1"/>
</dbReference>
<sequence length="676" mass="77881">MEIITILYITLAILVSLGFSFFQYFFRTKKRNRDTYIFATLRFLSVFILFLLFINPRITRTDFELEKANLFLAVDNSESIVHLKQQDTLTRLLQKLKNNQELQSRFEINQCNFGSELVQGTSPNFNEPQTNITAALKSLKELTREKPAAIILLSDGNQSLGRDFQYFQPKNNQQIFPVVLGDTAQYLDLKISRLNTNTYAFLNNRLPVEAILSYSGEKSLQSRFVIKAEGNVVFSEEVAFDAENNSAVIQAELPANRLGVLSYEAEIIPLKNEKNKLNNRKKFAVEVVDERSKILLATAISHPDLGAFKKSIEANEQRSLSIKTIDGNFDDLEDYQLVILYQPTRAFSALIKDIKKQDKNYLLVTGTGTNWQFVNQIQDYVSKDFSNQSQEIFALKNPNFNQFQFEDFEAEKFPPLEDKFGSLKIANKALQSIFFQKIENESTTQPLFSVSETQDHKTGFIFGENIWRWRAASFLKNDSFETFDNFMGKLVQNIASNKRRDRLTIDYQSFYYENEPIVLTANFFDQNYQFDPNANLEISVKKEGEILEAQLVLKNNNYTVNLGNLVPGNYDFTIKEKKTGIKRSGSFEIIAFNVEQQFNTANLTGMRKLGQNSATNVYTATSISDLINKLLVDDKYKPIQKSRENIVPLIDWHYLLFLLVLILAAEWFFRKYKGLI</sequence>
<dbReference type="RefSeq" id="WP_072880286.1">
    <property type="nucleotide sequence ID" value="NZ_FQVT01000009.1"/>
</dbReference>
<proteinExistence type="predicted"/>
<feature type="transmembrane region" description="Helical" evidence="1">
    <location>
        <begin position="652"/>
        <end position="669"/>
    </location>
</feature>
<feature type="transmembrane region" description="Helical" evidence="1">
    <location>
        <begin position="35"/>
        <end position="54"/>
    </location>
</feature>